<evidence type="ECO:0000313" key="3">
    <source>
        <dbReference type="Proteomes" id="UP000231474"/>
    </source>
</evidence>
<dbReference type="SUPFAM" id="SSF53955">
    <property type="entry name" value="Lysozyme-like"/>
    <property type="match status" value="1"/>
</dbReference>
<keyword evidence="1" id="KW-0732">Signal</keyword>
<evidence type="ECO:0008006" key="4">
    <source>
        <dbReference type="Google" id="ProtNLM"/>
    </source>
</evidence>
<comment type="caution">
    <text evidence="2">The sequence shown here is derived from an EMBL/GenBank/DDBJ whole genome shotgun (WGS) entry which is preliminary data.</text>
</comment>
<feature type="chain" id="PRO_5014760394" description="Mannosyl-glycoprotein endo-beta-N-acetylglucosamidase-like domain-containing protein" evidence="1">
    <location>
        <begin position="20"/>
        <end position="174"/>
    </location>
</feature>
<organism evidence="2 3">
    <name type="scientific">Candidatus Shapirobacteria bacterium CG10_big_fil_rev_8_21_14_0_10_40_9</name>
    <dbReference type="NCBI Taxonomy" id="1974888"/>
    <lineage>
        <taxon>Bacteria</taxon>
        <taxon>Candidatus Shapironibacteriota</taxon>
    </lineage>
</organism>
<dbReference type="EMBL" id="PFEK01000019">
    <property type="protein sequence ID" value="PJE67690.1"/>
    <property type="molecule type" value="Genomic_DNA"/>
</dbReference>
<evidence type="ECO:0000313" key="2">
    <source>
        <dbReference type="EMBL" id="PJE67690.1"/>
    </source>
</evidence>
<evidence type="ECO:0000256" key="1">
    <source>
        <dbReference type="SAM" id="SignalP"/>
    </source>
</evidence>
<reference evidence="3" key="1">
    <citation type="submission" date="2017-09" db="EMBL/GenBank/DDBJ databases">
        <title>Depth-based differentiation of microbial function through sediment-hosted aquifers and enrichment of novel symbionts in the deep terrestrial subsurface.</title>
        <authorList>
            <person name="Probst A.J."/>
            <person name="Ladd B."/>
            <person name="Jarett J.K."/>
            <person name="Geller-Mcgrath D.E."/>
            <person name="Sieber C.M.K."/>
            <person name="Emerson J.B."/>
            <person name="Anantharaman K."/>
            <person name="Thomas B.C."/>
            <person name="Malmstrom R."/>
            <person name="Stieglmeier M."/>
            <person name="Klingl A."/>
            <person name="Woyke T."/>
            <person name="Ryan C.M."/>
            <person name="Banfield J.F."/>
        </authorList>
    </citation>
    <scope>NUCLEOTIDE SEQUENCE [LARGE SCALE GENOMIC DNA]</scope>
</reference>
<dbReference type="Gene3D" id="1.10.530.10">
    <property type="match status" value="1"/>
</dbReference>
<protein>
    <recommendedName>
        <fullName evidence="4">Mannosyl-glycoprotein endo-beta-N-acetylglucosamidase-like domain-containing protein</fullName>
    </recommendedName>
</protein>
<name>A0A2M8L432_9BACT</name>
<gene>
    <name evidence="2" type="ORF">COU95_01025</name>
</gene>
<proteinExistence type="predicted"/>
<accession>A0A2M8L432</accession>
<sequence>MKRLIFALILATAIFTAFARPVFSQTDICAASSAVLKNSCVKEDTRVEILKNFLKRYNSPLVPYTQEFVDAADSYGVDWRLVPAITGVESTFGKQIPAGSFNAYGWNNGDFKFTSWEDSIWYVTSQLRVRYLDRGATTIPQIGRIYAPPSPFWAGKVTLFMAKIQTLSNFTLDL</sequence>
<dbReference type="Proteomes" id="UP000231474">
    <property type="component" value="Unassembled WGS sequence"/>
</dbReference>
<dbReference type="AlphaFoldDB" id="A0A2M8L432"/>
<dbReference type="InterPro" id="IPR023346">
    <property type="entry name" value="Lysozyme-like_dom_sf"/>
</dbReference>
<feature type="signal peptide" evidence="1">
    <location>
        <begin position="1"/>
        <end position="19"/>
    </location>
</feature>